<dbReference type="EMBL" id="MT144181">
    <property type="protein sequence ID" value="QJA50208.1"/>
    <property type="molecule type" value="Genomic_DNA"/>
</dbReference>
<proteinExistence type="predicted"/>
<name>A0A6H1ZRS1_9ZZZZ</name>
<organism evidence="1">
    <name type="scientific">viral metagenome</name>
    <dbReference type="NCBI Taxonomy" id="1070528"/>
    <lineage>
        <taxon>unclassified sequences</taxon>
        <taxon>metagenomes</taxon>
        <taxon>organismal metagenomes</taxon>
    </lineage>
</organism>
<reference evidence="1" key="1">
    <citation type="submission" date="2020-03" db="EMBL/GenBank/DDBJ databases">
        <title>The deep terrestrial virosphere.</title>
        <authorList>
            <person name="Holmfeldt K."/>
            <person name="Nilsson E."/>
            <person name="Simone D."/>
            <person name="Lopez-Fernandez M."/>
            <person name="Wu X."/>
            <person name="de Brujin I."/>
            <person name="Lundin D."/>
            <person name="Andersson A."/>
            <person name="Bertilsson S."/>
            <person name="Dopson M."/>
        </authorList>
    </citation>
    <scope>NUCLEOTIDE SEQUENCE</scope>
    <source>
        <strain evidence="1">TM448A01641</strain>
    </source>
</reference>
<accession>A0A6H1ZRS1</accession>
<dbReference type="AlphaFoldDB" id="A0A6H1ZRS1"/>
<evidence type="ECO:0000313" key="1">
    <source>
        <dbReference type="EMBL" id="QJA50208.1"/>
    </source>
</evidence>
<sequence length="54" mass="6316">MSNVNTITIDLDKKCKKCHKPGALDSLYCLDCASKIILKRMYEERDKKKNLKRN</sequence>
<protein>
    <submittedName>
        <fullName evidence="1">Uncharacterized protein</fullName>
    </submittedName>
</protein>
<gene>
    <name evidence="1" type="ORF">TM448A01641_0004</name>
</gene>